<dbReference type="PANTHER" id="PTHR43157">
    <property type="entry name" value="PHOSPHATIDYLINOSITOL-GLYCAN BIOSYNTHESIS CLASS F PROTEIN-RELATED"/>
    <property type="match status" value="1"/>
</dbReference>
<dbReference type="InterPro" id="IPR002347">
    <property type="entry name" value="SDR_fam"/>
</dbReference>
<evidence type="ECO:0000256" key="1">
    <source>
        <dbReference type="ARBA" id="ARBA00023002"/>
    </source>
</evidence>
<evidence type="ECO:0000256" key="2">
    <source>
        <dbReference type="RuleBase" id="RU000363"/>
    </source>
</evidence>
<dbReference type="Pfam" id="PF00106">
    <property type="entry name" value="adh_short"/>
    <property type="match status" value="1"/>
</dbReference>
<dbReference type="Proteomes" id="UP001250214">
    <property type="component" value="Unassembled WGS sequence"/>
</dbReference>
<comment type="caution">
    <text evidence="3">The sequence shown here is derived from an EMBL/GenBank/DDBJ whole genome shotgun (WGS) entry which is preliminary data.</text>
</comment>
<proteinExistence type="inferred from homology"/>
<dbReference type="PRINTS" id="PR00081">
    <property type="entry name" value="GDHRDH"/>
</dbReference>
<name>A0ABU2HAR1_9ACTN</name>
<organism evidence="3 4">
    <name type="scientific">Lipingzhangella rawalii</name>
    <dbReference type="NCBI Taxonomy" id="2055835"/>
    <lineage>
        <taxon>Bacteria</taxon>
        <taxon>Bacillati</taxon>
        <taxon>Actinomycetota</taxon>
        <taxon>Actinomycetes</taxon>
        <taxon>Streptosporangiales</taxon>
        <taxon>Nocardiopsidaceae</taxon>
        <taxon>Lipingzhangella</taxon>
    </lineage>
</organism>
<dbReference type="EMBL" id="JAVLVT010000010">
    <property type="protein sequence ID" value="MDS1272397.1"/>
    <property type="molecule type" value="Genomic_DNA"/>
</dbReference>
<comment type="similarity">
    <text evidence="2">Belongs to the short-chain dehydrogenases/reductases (SDR) family.</text>
</comment>
<keyword evidence="1" id="KW-0560">Oxidoreductase</keyword>
<sequence>MSAERATPHDLSGTTAIITGANSGLGLETARALARDGARIVLAVRDTAKGEQAATRIPGQTEVRQLDLADLSSIHAFAHAWQGDIHLLINNAGLMMVPESRTADGFETQFGVNHLGHFALTNLLLEHVTGRVVTVSSGMHHAVRGIRFDDVNMAHGYSPTRAYGQSKLANLLFTLELQQKLEQVGSPVRATAAHPGYAATNLQTRTGNRITNQLMRIANTVFAQSAAAGAQPIHYAATADMPGAGYAGPTGLGGMRGAPGPNRPSAAARDTTAARRLWDLSEKLTRATFPL</sequence>
<evidence type="ECO:0000313" key="3">
    <source>
        <dbReference type="EMBL" id="MDS1272397.1"/>
    </source>
</evidence>
<accession>A0ABU2HAR1</accession>
<dbReference type="PANTHER" id="PTHR43157:SF64">
    <property type="entry name" value="RETINOL DEHYDROGENASE 14"/>
    <property type="match status" value="1"/>
</dbReference>
<keyword evidence="4" id="KW-1185">Reference proteome</keyword>
<dbReference type="NCBIfam" id="NF004846">
    <property type="entry name" value="PRK06197.1"/>
    <property type="match status" value="1"/>
</dbReference>
<dbReference type="RefSeq" id="WP_310913963.1">
    <property type="nucleotide sequence ID" value="NZ_JAVLVT010000010.1"/>
</dbReference>
<dbReference type="Gene3D" id="3.40.50.720">
    <property type="entry name" value="NAD(P)-binding Rossmann-like Domain"/>
    <property type="match status" value="1"/>
</dbReference>
<reference evidence="4" key="1">
    <citation type="submission" date="2023-07" db="EMBL/GenBank/DDBJ databases">
        <title>Novel species in the genus Lipingzhangella isolated from Sambhar Salt Lake.</title>
        <authorList>
            <person name="Jiya N."/>
            <person name="Kajale S."/>
            <person name="Sharma A."/>
        </authorList>
    </citation>
    <scope>NUCLEOTIDE SEQUENCE [LARGE SCALE GENOMIC DNA]</scope>
    <source>
        <strain evidence="4">LS1_29</strain>
    </source>
</reference>
<dbReference type="InterPro" id="IPR036291">
    <property type="entry name" value="NAD(P)-bd_dom_sf"/>
</dbReference>
<evidence type="ECO:0000313" key="4">
    <source>
        <dbReference type="Proteomes" id="UP001250214"/>
    </source>
</evidence>
<protein>
    <submittedName>
        <fullName evidence="3">Oxidoreductase</fullName>
    </submittedName>
</protein>
<gene>
    <name evidence="3" type="ORF">RIF23_19085</name>
</gene>
<dbReference type="PRINTS" id="PR00080">
    <property type="entry name" value="SDRFAMILY"/>
</dbReference>
<dbReference type="SUPFAM" id="SSF51735">
    <property type="entry name" value="NAD(P)-binding Rossmann-fold domains"/>
    <property type="match status" value="1"/>
</dbReference>